<dbReference type="GO" id="GO:0003824">
    <property type="term" value="F:catalytic activity"/>
    <property type="evidence" value="ECO:0007669"/>
    <property type="project" value="InterPro"/>
</dbReference>
<name>A0A7H1N6B9_9PROT</name>
<dbReference type="Gene3D" id="3.30.428.10">
    <property type="entry name" value="HIT-like"/>
    <property type="match status" value="1"/>
</dbReference>
<comment type="caution">
    <text evidence="1">Lacks conserved residue(s) required for the propagation of feature annotation.</text>
</comment>
<evidence type="ECO:0000256" key="1">
    <source>
        <dbReference type="PROSITE-ProRule" id="PRU00464"/>
    </source>
</evidence>
<dbReference type="AlphaFoldDB" id="A0A7H1N6B9"/>
<feature type="domain" description="HIT" evidence="2">
    <location>
        <begin position="1"/>
        <end position="78"/>
    </location>
</feature>
<dbReference type="Pfam" id="PF01230">
    <property type="entry name" value="HIT"/>
    <property type="match status" value="1"/>
</dbReference>
<proteinExistence type="predicted"/>
<evidence type="ECO:0000313" key="4">
    <source>
        <dbReference type="Proteomes" id="UP000516369"/>
    </source>
</evidence>
<dbReference type="SUPFAM" id="SSF54197">
    <property type="entry name" value="HIT-like"/>
    <property type="match status" value="1"/>
</dbReference>
<protein>
    <submittedName>
        <fullName evidence="3">HIT domain-containing protein</fullName>
    </submittedName>
</protein>
<evidence type="ECO:0000313" key="3">
    <source>
        <dbReference type="EMBL" id="QNT71255.1"/>
    </source>
</evidence>
<dbReference type="InterPro" id="IPR011146">
    <property type="entry name" value="HIT-like"/>
</dbReference>
<dbReference type="EMBL" id="CP053923">
    <property type="protein sequence ID" value="QNT71255.1"/>
    <property type="molecule type" value="Genomic_DNA"/>
</dbReference>
<dbReference type="PROSITE" id="PS51084">
    <property type="entry name" value="HIT_2"/>
    <property type="match status" value="1"/>
</dbReference>
<reference evidence="3 4" key="1">
    <citation type="submission" date="2020-05" db="EMBL/GenBank/DDBJ databases">
        <title>Complete closed genome sequence of Defluviicoccus vanus.</title>
        <authorList>
            <person name="Bessarab I."/>
            <person name="Arumugam K."/>
            <person name="Maszenan A.M."/>
            <person name="Seviour R.J."/>
            <person name="Williams R.B."/>
        </authorList>
    </citation>
    <scope>NUCLEOTIDE SEQUENCE [LARGE SCALE GENOMIC DNA]</scope>
    <source>
        <strain evidence="3 4">Ben 114</strain>
    </source>
</reference>
<dbReference type="PIRSF" id="PIRSF000714">
    <property type="entry name" value="HIT"/>
    <property type="match status" value="1"/>
</dbReference>
<dbReference type="Proteomes" id="UP000516369">
    <property type="component" value="Chromosome"/>
</dbReference>
<dbReference type="InterPro" id="IPR026026">
    <property type="entry name" value="HIT_Hint"/>
</dbReference>
<organism evidence="3 4">
    <name type="scientific">Defluviicoccus vanus</name>
    <dbReference type="NCBI Taxonomy" id="111831"/>
    <lineage>
        <taxon>Bacteria</taxon>
        <taxon>Pseudomonadati</taxon>
        <taxon>Pseudomonadota</taxon>
        <taxon>Alphaproteobacteria</taxon>
        <taxon>Rhodospirillales</taxon>
        <taxon>Rhodospirillaceae</taxon>
        <taxon>Defluviicoccus</taxon>
    </lineage>
</organism>
<dbReference type="KEGG" id="dvn:HQ394_10275"/>
<gene>
    <name evidence="3" type="ORF">HQ394_10275</name>
</gene>
<evidence type="ECO:0000259" key="2">
    <source>
        <dbReference type="PROSITE" id="PS51084"/>
    </source>
</evidence>
<accession>A0A7H1N6B9</accession>
<dbReference type="InterPro" id="IPR036265">
    <property type="entry name" value="HIT-like_sf"/>
</dbReference>
<keyword evidence="4" id="KW-1185">Reference proteome</keyword>
<sequence>MNDSQYPWLILVPERPALSELFDLEASDRQQLMHEISTVAAVLAEVCRPTKINVGALGNIVRQLHVHIVARNEGDPAWPGPVWGKVPARPYTDEAVCWWQRVTAAMAEREDAFTASR</sequence>